<comment type="caution">
    <text evidence="1">The sequence shown here is derived from an EMBL/GenBank/DDBJ whole genome shotgun (WGS) entry which is preliminary data.</text>
</comment>
<keyword evidence="1" id="KW-0413">Isomerase</keyword>
<dbReference type="Proteomes" id="UP001228049">
    <property type="component" value="Unassembled WGS sequence"/>
</dbReference>
<dbReference type="EMBL" id="JASDAP010000013">
    <property type="protein sequence ID" value="KAK1893002.1"/>
    <property type="molecule type" value="Genomic_DNA"/>
</dbReference>
<name>A0AAD9F8H5_DISEL</name>
<dbReference type="GO" id="GO:0016853">
    <property type="term" value="F:isomerase activity"/>
    <property type="evidence" value="ECO:0007669"/>
    <property type="project" value="UniProtKB-KW"/>
</dbReference>
<evidence type="ECO:0000313" key="1">
    <source>
        <dbReference type="EMBL" id="KAK1893002.1"/>
    </source>
</evidence>
<reference evidence="1" key="1">
    <citation type="submission" date="2023-04" db="EMBL/GenBank/DDBJ databases">
        <title>Chromosome-level genome of Chaenocephalus aceratus.</title>
        <authorList>
            <person name="Park H."/>
        </authorList>
    </citation>
    <scope>NUCLEOTIDE SEQUENCE</scope>
    <source>
        <strain evidence="1">DE</strain>
        <tissue evidence="1">Muscle</tissue>
    </source>
</reference>
<keyword evidence="2" id="KW-1185">Reference proteome</keyword>
<accession>A0AAD9F8H5</accession>
<feature type="non-terminal residue" evidence="1">
    <location>
        <position position="103"/>
    </location>
</feature>
<dbReference type="AlphaFoldDB" id="A0AAD9F8H5"/>
<gene>
    <name evidence="1" type="ORF">KUDE01_008073</name>
</gene>
<evidence type="ECO:0000313" key="2">
    <source>
        <dbReference type="Proteomes" id="UP001228049"/>
    </source>
</evidence>
<proteinExistence type="predicted"/>
<feature type="non-terminal residue" evidence="1">
    <location>
        <position position="1"/>
    </location>
</feature>
<organism evidence="1 2">
    <name type="scientific">Dissostichus eleginoides</name>
    <name type="common">Patagonian toothfish</name>
    <name type="synonym">Dissostichus amissus</name>
    <dbReference type="NCBI Taxonomy" id="100907"/>
    <lineage>
        <taxon>Eukaryota</taxon>
        <taxon>Metazoa</taxon>
        <taxon>Chordata</taxon>
        <taxon>Craniata</taxon>
        <taxon>Vertebrata</taxon>
        <taxon>Euteleostomi</taxon>
        <taxon>Actinopterygii</taxon>
        <taxon>Neopterygii</taxon>
        <taxon>Teleostei</taxon>
        <taxon>Neoteleostei</taxon>
        <taxon>Acanthomorphata</taxon>
        <taxon>Eupercaria</taxon>
        <taxon>Perciformes</taxon>
        <taxon>Notothenioidei</taxon>
        <taxon>Nototheniidae</taxon>
        <taxon>Dissostichus</taxon>
    </lineage>
</organism>
<protein>
    <submittedName>
        <fullName evidence="1">Peptidyl-prolyl cis-trans isomerase FKBP62</fullName>
    </submittedName>
</protein>
<sequence length="103" mass="12043">QRVFVCTCLERVCVGELSIVGELLLSWQGWVLIGTPSEWYECRCHGHWDRFSPKVSKFEGGKESSFQSLYLRAIEFLQDDCSSARERRRTAEGRVRKKQAEWL</sequence>